<dbReference type="Proteomes" id="UP001596380">
    <property type="component" value="Unassembled WGS sequence"/>
</dbReference>
<protein>
    <submittedName>
        <fullName evidence="6">ABC transporter ATP-binding protein</fullName>
    </submittedName>
</protein>
<dbReference type="InterPro" id="IPR017911">
    <property type="entry name" value="MacB-like_ATP-bd"/>
</dbReference>
<keyword evidence="3 6" id="KW-0067">ATP-binding</keyword>
<feature type="domain" description="ABC transporter" evidence="5">
    <location>
        <begin position="49"/>
        <end position="287"/>
    </location>
</feature>
<reference evidence="7" key="1">
    <citation type="journal article" date="2019" name="Int. J. Syst. Evol. Microbiol.">
        <title>The Global Catalogue of Microorganisms (GCM) 10K type strain sequencing project: providing services to taxonomists for standard genome sequencing and annotation.</title>
        <authorList>
            <consortium name="The Broad Institute Genomics Platform"/>
            <consortium name="The Broad Institute Genome Sequencing Center for Infectious Disease"/>
            <person name="Wu L."/>
            <person name="Ma J."/>
        </authorList>
    </citation>
    <scope>NUCLEOTIDE SEQUENCE [LARGE SCALE GENOMIC DNA]</scope>
    <source>
        <strain evidence="7">JCM 3369</strain>
    </source>
</reference>
<dbReference type="CDD" id="cd03255">
    <property type="entry name" value="ABC_MJ0796_LolCDE_FtsE"/>
    <property type="match status" value="1"/>
</dbReference>
<gene>
    <name evidence="6" type="ORF">ACFQKB_29095</name>
</gene>
<dbReference type="InterPro" id="IPR027417">
    <property type="entry name" value="P-loop_NTPase"/>
</dbReference>
<sequence>MRRHDHGSSASPASEAKTGNAARVDAETDGSERAGAETGGRGEREETAVRLRGVGKSYGKGHTAVEALRGVDLTIGTGELVVLLGPSGSGKTTLLNLIGGIEPASAGTVEVAGRSLAGLDEDARTAYRRDAVGFVFQFFNLVPTLTAMENVRLVAELVDGERGGRRAGRGRRRERAREALESVGLAGRADHFPAQLSGGEQQRVAIARAIAKDPELLLCDEPTGALDLETGLGVLRVLQDLNRRGRTVLVVTHNAAIAAIAHRVVRMRSGEVVDVATRAVPADAGEVAW</sequence>
<dbReference type="InterPro" id="IPR003593">
    <property type="entry name" value="AAA+_ATPase"/>
</dbReference>
<comment type="caution">
    <text evidence="6">The sequence shown here is derived from an EMBL/GenBank/DDBJ whole genome shotgun (WGS) entry which is preliminary data.</text>
</comment>
<evidence type="ECO:0000256" key="4">
    <source>
        <dbReference type="SAM" id="MobiDB-lite"/>
    </source>
</evidence>
<feature type="region of interest" description="Disordered" evidence="4">
    <location>
        <begin position="1"/>
        <end position="47"/>
    </location>
</feature>
<proteinExistence type="predicted"/>
<dbReference type="RefSeq" id="WP_160823098.1">
    <property type="nucleotide sequence ID" value="NZ_JBHSXE010000001.1"/>
</dbReference>
<evidence type="ECO:0000259" key="5">
    <source>
        <dbReference type="PROSITE" id="PS50893"/>
    </source>
</evidence>
<dbReference type="Gene3D" id="3.40.50.300">
    <property type="entry name" value="P-loop containing nucleotide triphosphate hydrolases"/>
    <property type="match status" value="1"/>
</dbReference>
<evidence type="ECO:0000256" key="3">
    <source>
        <dbReference type="ARBA" id="ARBA00022840"/>
    </source>
</evidence>
<feature type="compositionally biased region" description="Basic and acidic residues" evidence="4">
    <location>
        <begin position="24"/>
        <end position="47"/>
    </location>
</feature>
<evidence type="ECO:0000313" key="7">
    <source>
        <dbReference type="Proteomes" id="UP001596380"/>
    </source>
</evidence>
<organism evidence="6 7">
    <name type="scientific">Actinomadura yumaensis</name>
    <dbReference type="NCBI Taxonomy" id="111807"/>
    <lineage>
        <taxon>Bacteria</taxon>
        <taxon>Bacillati</taxon>
        <taxon>Actinomycetota</taxon>
        <taxon>Actinomycetes</taxon>
        <taxon>Streptosporangiales</taxon>
        <taxon>Thermomonosporaceae</taxon>
        <taxon>Actinomadura</taxon>
    </lineage>
</organism>
<dbReference type="PROSITE" id="PS00211">
    <property type="entry name" value="ABC_TRANSPORTER_1"/>
    <property type="match status" value="1"/>
</dbReference>
<evidence type="ECO:0000256" key="1">
    <source>
        <dbReference type="ARBA" id="ARBA00022448"/>
    </source>
</evidence>
<name>A0ABW2CPZ4_9ACTN</name>
<keyword evidence="2" id="KW-0547">Nucleotide-binding</keyword>
<keyword evidence="1" id="KW-0813">Transport</keyword>
<dbReference type="SMART" id="SM00382">
    <property type="entry name" value="AAA"/>
    <property type="match status" value="1"/>
</dbReference>
<dbReference type="SUPFAM" id="SSF52540">
    <property type="entry name" value="P-loop containing nucleoside triphosphate hydrolases"/>
    <property type="match status" value="1"/>
</dbReference>
<dbReference type="PROSITE" id="PS50893">
    <property type="entry name" value="ABC_TRANSPORTER_2"/>
    <property type="match status" value="1"/>
</dbReference>
<evidence type="ECO:0000256" key="2">
    <source>
        <dbReference type="ARBA" id="ARBA00022741"/>
    </source>
</evidence>
<accession>A0ABW2CPZ4</accession>
<dbReference type="GO" id="GO:0005524">
    <property type="term" value="F:ATP binding"/>
    <property type="evidence" value="ECO:0007669"/>
    <property type="project" value="UniProtKB-KW"/>
</dbReference>
<dbReference type="Pfam" id="PF00005">
    <property type="entry name" value="ABC_tran"/>
    <property type="match status" value="1"/>
</dbReference>
<evidence type="ECO:0000313" key="6">
    <source>
        <dbReference type="EMBL" id="MFC6883846.1"/>
    </source>
</evidence>
<keyword evidence="7" id="KW-1185">Reference proteome</keyword>
<dbReference type="InterPro" id="IPR015854">
    <property type="entry name" value="ABC_transpr_LolD-like"/>
</dbReference>
<dbReference type="InterPro" id="IPR017871">
    <property type="entry name" value="ABC_transporter-like_CS"/>
</dbReference>
<dbReference type="PANTHER" id="PTHR24220">
    <property type="entry name" value="IMPORT ATP-BINDING PROTEIN"/>
    <property type="match status" value="1"/>
</dbReference>
<dbReference type="EMBL" id="JBHSXS010000022">
    <property type="protein sequence ID" value="MFC6883846.1"/>
    <property type="molecule type" value="Genomic_DNA"/>
</dbReference>
<dbReference type="InterPro" id="IPR003439">
    <property type="entry name" value="ABC_transporter-like_ATP-bd"/>
</dbReference>